<dbReference type="InterPro" id="IPR001279">
    <property type="entry name" value="Metallo-B-lactamas"/>
</dbReference>
<accession>Q22WP4</accession>
<dbReference type="PANTHER" id="PTHR12553">
    <property type="entry name" value="ZINC PHOSPHODIESTERASE ELAC PROTEIN 2"/>
    <property type="match status" value="1"/>
</dbReference>
<gene>
    <name evidence="13" type="ORF">TTHERM_01412060</name>
</gene>
<dbReference type="STRING" id="312017.Q22WP4"/>
<dbReference type="GO" id="GO:0005739">
    <property type="term" value="C:mitochondrion"/>
    <property type="evidence" value="ECO:0007669"/>
    <property type="project" value="TreeGrafter"/>
</dbReference>
<reference evidence="14" key="1">
    <citation type="journal article" date="2006" name="PLoS Biol.">
        <title>Macronuclear genome sequence of the ciliate Tetrahymena thermophila, a model eukaryote.</title>
        <authorList>
            <person name="Eisen J.A."/>
            <person name="Coyne R.S."/>
            <person name="Wu M."/>
            <person name="Wu D."/>
            <person name="Thiagarajan M."/>
            <person name="Wortman J.R."/>
            <person name="Badger J.H."/>
            <person name="Ren Q."/>
            <person name="Amedeo P."/>
            <person name="Jones K.M."/>
            <person name="Tallon L.J."/>
            <person name="Delcher A.L."/>
            <person name="Salzberg S.L."/>
            <person name="Silva J.C."/>
            <person name="Haas B.J."/>
            <person name="Majoros W.H."/>
            <person name="Farzad M."/>
            <person name="Carlton J.M."/>
            <person name="Smith R.K. Jr."/>
            <person name="Garg J."/>
            <person name="Pearlman R.E."/>
            <person name="Karrer K.M."/>
            <person name="Sun L."/>
            <person name="Manning G."/>
            <person name="Elde N.C."/>
            <person name="Turkewitz A.P."/>
            <person name="Asai D.J."/>
            <person name="Wilkes D.E."/>
            <person name="Wang Y."/>
            <person name="Cai H."/>
            <person name="Collins K."/>
            <person name="Stewart B.A."/>
            <person name="Lee S.R."/>
            <person name="Wilamowska K."/>
            <person name="Weinberg Z."/>
            <person name="Ruzzo W.L."/>
            <person name="Wloga D."/>
            <person name="Gaertig J."/>
            <person name="Frankel J."/>
            <person name="Tsao C.-C."/>
            <person name="Gorovsky M.A."/>
            <person name="Keeling P.J."/>
            <person name="Waller R.F."/>
            <person name="Patron N.J."/>
            <person name="Cherry J.M."/>
            <person name="Stover N.A."/>
            <person name="Krieger C.J."/>
            <person name="del Toro C."/>
            <person name="Ryder H.F."/>
            <person name="Williamson S.C."/>
            <person name="Barbeau R.A."/>
            <person name="Hamilton E.P."/>
            <person name="Orias E."/>
        </authorList>
    </citation>
    <scope>NUCLEOTIDE SEQUENCE [LARGE SCALE GENOMIC DNA]</scope>
    <source>
        <strain evidence="14">SB210</strain>
    </source>
</reference>
<feature type="domain" description="Metallo-beta-lactamase" evidence="12">
    <location>
        <begin position="82"/>
        <end position="166"/>
    </location>
</feature>
<dbReference type="GO" id="GO:0046872">
    <property type="term" value="F:metal ion binding"/>
    <property type="evidence" value="ECO:0007669"/>
    <property type="project" value="UniProtKB-KW"/>
</dbReference>
<name>Q22WP4_TETTS</name>
<evidence type="ECO:0000256" key="11">
    <source>
        <dbReference type="SAM" id="MobiDB-lite"/>
    </source>
</evidence>
<dbReference type="EC" id="3.1.26.11" evidence="4"/>
<dbReference type="SUPFAM" id="SSF56281">
    <property type="entry name" value="Metallo-hydrolase/oxidoreductase"/>
    <property type="match status" value="1"/>
</dbReference>
<dbReference type="InParanoid" id="Q22WP4"/>
<protein>
    <recommendedName>
        <fullName evidence="4">ribonuclease Z</fullName>
        <ecNumber evidence="4">3.1.26.11</ecNumber>
    </recommendedName>
</protein>
<evidence type="ECO:0000259" key="12">
    <source>
        <dbReference type="Pfam" id="PF12706"/>
    </source>
</evidence>
<feature type="compositionally biased region" description="Basic and acidic residues" evidence="11">
    <location>
        <begin position="10"/>
        <end position="26"/>
    </location>
</feature>
<keyword evidence="8" id="KW-0255">Endonuclease</keyword>
<evidence type="ECO:0000313" key="13">
    <source>
        <dbReference type="EMBL" id="EAR89702.2"/>
    </source>
</evidence>
<dbReference type="KEGG" id="tet:TTHERM_01412060"/>
<feature type="region of interest" description="Disordered" evidence="11">
    <location>
        <begin position="1"/>
        <end position="40"/>
    </location>
</feature>
<sequence>MKIENSCQESNREEAKQQDEENIKCEDGDEEEEEDNRGHKAKVRAQQLIQYLNATQQDINKSIAEFKQFLLSTLGIEEICFIPVIHCSQAYGVVFRHKSGVKISYSGDTRPCSEFAKVAEGSDLMIHEGTFNNDLLEHAKKARHSTATEAIEIAMQAKVKALVLTHLSKRHSKLDLGDFQDQTLEKNRFIKYQTALALDHLQFKLSEFYSLPFISKGVHSIFPDQDEK</sequence>
<dbReference type="RefSeq" id="XP_001009947.2">
    <property type="nucleotide sequence ID" value="XM_001009947.2"/>
</dbReference>
<dbReference type="AlphaFoldDB" id="Q22WP4"/>
<proteinExistence type="inferred from homology"/>
<evidence type="ECO:0000256" key="3">
    <source>
        <dbReference type="ARBA" id="ARBA00007823"/>
    </source>
</evidence>
<comment type="catalytic activity">
    <reaction evidence="1">
        <text>Endonucleolytic cleavage of RNA, removing extra 3' nucleotides from tRNA precursor, generating 3' termini of tRNAs. A 3'-hydroxy group is left at the tRNA terminus and a 5'-phosphoryl group is left at the trailer molecule.</text>
        <dbReference type="EC" id="3.1.26.11"/>
    </reaction>
</comment>
<evidence type="ECO:0000256" key="2">
    <source>
        <dbReference type="ARBA" id="ARBA00001947"/>
    </source>
</evidence>
<dbReference type="InterPro" id="IPR036866">
    <property type="entry name" value="RibonucZ/Hydroxyglut_hydro"/>
</dbReference>
<evidence type="ECO:0000256" key="7">
    <source>
        <dbReference type="ARBA" id="ARBA00022723"/>
    </source>
</evidence>
<dbReference type="Proteomes" id="UP000009168">
    <property type="component" value="Unassembled WGS sequence"/>
</dbReference>
<keyword evidence="9" id="KW-0378">Hydrolase</keyword>
<keyword evidence="10" id="KW-0862">Zinc</keyword>
<organism evidence="13 14">
    <name type="scientific">Tetrahymena thermophila (strain SB210)</name>
    <dbReference type="NCBI Taxonomy" id="312017"/>
    <lineage>
        <taxon>Eukaryota</taxon>
        <taxon>Sar</taxon>
        <taxon>Alveolata</taxon>
        <taxon>Ciliophora</taxon>
        <taxon>Intramacronucleata</taxon>
        <taxon>Oligohymenophorea</taxon>
        <taxon>Hymenostomatida</taxon>
        <taxon>Tetrahymenina</taxon>
        <taxon>Tetrahymenidae</taxon>
        <taxon>Tetrahymena</taxon>
    </lineage>
</organism>
<dbReference type="GO" id="GO:1990180">
    <property type="term" value="P:mitochondrial tRNA 3'-end processing"/>
    <property type="evidence" value="ECO:0007669"/>
    <property type="project" value="TreeGrafter"/>
</dbReference>
<dbReference type="Gene3D" id="3.60.15.10">
    <property type="entry name" value="Ribonuclease Z/Hydroxyacylglutathione hydrolase-like"/>
    <property type="match status" value="1"/>
</dbReference>
<comment type="similarity">
    <text evidence="3">Belongs to the RNase Z family.</text>
</comment>
<evidence type="ECO:0000256" key="6">
    <source>
        <dbReference type="ARBA" id="ARBA00022722"/>
    </source>
</evidence>
<evidence type="ECO:0000256" key="1">
    <source>
        <dbReference type="ARBA" id="ARBA00000402"/>
    </source>
</evidence>
<dbReference type="Pfam" id="PF12706">
    <property type="entry name" value="Lactamase_B_2"/>
    <property type="match status" value="1"/>
</dbReference>
<dbReference type="PANTHER" id="PTHR12553:SF49">
    <property type="entry name" value="ZINC PHOSPHODIESTERASE ELAC PROTEIN 2"/>
    <property type="match status" value="1"/>
</dbReference>
<dbReference type="HOGENOM" id="CLU_985115_0_0_1"/>
<keyword evidence="14" id="KW-1185">Reference proteome</keyword>
<keyword evidence="6" id="KW-0540">Nuclease</keyword>
<dbReference type="InterPro" id="IPR047151">
    <property type="entry name" value="RNZ2-like"/>
</dbReference>
<keyword evidence="5" id="KW-0819">tRNA processing</keyword>
<dbReference type="GeneID" id="7841757"/>
<comment type="cofactor">
    <cofactor evidence="2">
        <name>Zn(2+)</name>
        <dbReference type="ChEBI" id="CHEBI:29105"/>
    </cofactor>
</comment>
<dbReference type="EMBL" id="GG662815">
    <property type="protein sequence ID" value="EAR89702.2"/>
    <property type="molecule type" value="Genomic_DNA"/>
</dbReference>
<dbReference type="GO" id="GO:0042781">
    <property type="term" value="F:3'-tRNA processing endoribonuclease activity"/>
    <property type="evidence" value="ECO:0007669"/>
    <property type="project" value="UniProtKB-EC"/>
</dbReference>
<evidence type="ECO:0000256" key="5">
    <source>
        <dbReference type="ARBA" id="ARBA00022694"/>
    </source>
</evidence>
<evidence type="ECO:0000256" key="8">
    <source>
        <dbReference type="ARBA" id="ARBA00022759"/>
    </source>
</evidence>
<dbReference type="OrthoDB" id="527344at2759"/>
<evidence type="ECO:0000256" key="4">
    <source>
        <dbReference type="ARBA" id="ARBA00012477"/>
    </source>
</evidence>
<evidence type="ECO:0000313" key="14">
    <source>
        <dbReference type="Proteomes" id="UP000009168"/>
    </source>
</evidence>
<keyword evidence="7" id="KW-0479">Metal-binding</keyword>
<evidence type="ECO:0000256" key="9">
    <source>
        <dbReference type="ARBA" id="ARBA00022801"/>
    </source>
</evidence>
<evidence type="ECO:0000256" key="10">
    <source>
        <dbReference type="ARBA" id="ARBA00022833"/>
    </source>
</evidence>
<dbReference type="eggNOG" id="KOG2121">
    <property type="taxonomic scope" value="Eukaryota"/>
</dbReference>